<protein>
    <recommendedName>
        <fullName evidence="9">Dof zinc finger protein</fullName>
    </recommendedName>
</protein>
<proteinExistence type="predicted"/>
<keyword evidence="7 8" id="KW-0539">Nucleus</keyword>
<dbReference type="GO" id="GO:0005634">
    <property type="term" value="C:nucleus"/>
    <property type="evidence" value="ECO:0007669"/>
    <property type="project" value="UniProtKB-SubCell"/>
</dbReference>
<gene>
    <name evidence="12" type="ORF">Bca52824_011710</name>
</gene>
<feature type="region of interest" description="Disordered" evidence="10">
    <location>
        <begin position="183"/>
        <end position="214"/>
    </location>
</feature>
<dbReference type="Proteomes" id="UP000886595">
    <property type="component" value="Unassembled WGS sequence"/>
</dbReference>
<keyword evidence="1 9" id="KW-0479">Metal-binding</keyword>
<name>A0A8X7VWE8_BRACI</name>
<sequence length="214" mass="23801">MDNSHVLVRGNHQVKGEKPPPQTCPRCYSDNTRFCYYNNYSLAQPRYTCKNCRRLWTHGGTLRNIPVGGSGRKTKRPTIDQPSTAQVVPVETQQVNHPQPFLHDQETNDFLGSVGGSSSSAAAVVGNHFGSLPANHGDMVFPDFNDGSFPPGYYHVGPSDVVGNPMTNQSDRGHVNNYNRYRINQKDPNRPRQRFNSTKSMIMNHNASTNGSRG</sequence>
<keyword evidence="6 9" id="KW-0804">Transcription</keyword>
<dbReference type="PANTHER" id="PTHR31992:SF126">
    <property type="entry name" value="DOF ZINC FINGER PROTEIN DOF4.2-RELATED"/>
    <property type="match status" value="1"/>
</dbReference>
<evidence type="ECO:0000256" key="10">
    <source>
        <dbReference type="SAM" id="MobiDB-lite"/>
    </source>
</evidence>
<comment type="subcellular location">
    <subcellularLocation>
        <location evidence="8 9">Nucleus</location>
    </subcellularLocation>
</comment>
<keyword evidence="13" id="KW-1185">Reference proteome</keyword>
<reference evidence="12 13" key="1">
    <citation type="submission" date="2020-02" db="EMBL/GenBank/DDBJ databases">
        <authorList>
            <person name="Ma Q."/>
            <person name="Huang Y."/>
            <person name="Song X."/>
            <person name="Pei D."/>
        </authorList>
    </citation>
    <scope>NUCLEOTIDE SEQUENCE [LARGE SCALE GENOMIC DNA]</scope>
    <source>
        <strain evidence="12">Sxm20200214</strain>
        <tissue evidence="12">Leaf</tissue>
    </source>
</reference>
<dbReference type="GO" id="GO:0003677">
    <property type="term" value="F:DNA binding"/>
    <property type="evidence" value="ECO:0007669"/>
    <property type="project" value="UniProtKB-UniRule"/>
</dbReference>
<evidence type="ECO:0000256" key="8">
    <source>
        <dbReference type="PROSITE-ProRule" id="PRU00071"/>
    </source>
</evidence>
<dbReference type="AlphaFoldDB" id="A0A8X7VWE8"/>
<dbReference type="InterPro" id="IPR003851">
    <property type="entry name" value="Znf_Dof"/>
</dbReference>
<evidence type="ECO:0000256" key="7">
    <source>
        <dbReference type="ARBA" id="ARBA00023242"/>
    </source>
</evidence>
<evidence type="ECO:0000313" key="13">
    <source>
        <dbReference type="Proteomes" id="UP000886595"/>
    </source>
</evidence>
<keyword evidence="2 8" id="KW-0863">Zinc-finger</keyword>
<evidence type="ECO:0000313" key="12">
    <source>
        <dbReference type="EMBL" id="KAG2318497.1"/>
    </source>
</evidence>
<dbReference type="PROSITE" id="PS50884">
    <property type="entry name" value="ZF_DOF_2"/>
    <property type="match status" value="1"/>
</dbReference>
<dbReference type="GO" id="GO:0008270">
    <property type="term" value="F:zinc ion binding"/>
    <property type="evidence" value="ECO:0007669"/>
    <property type="project" value="UniProtKB-KW"/>
</dbReference>
<organism evidence="12 13">
    <name type="scientific">Brassica carinata</name>
    <name type="common">Ethiopian mustard</name>
    <name type="synonym">Abyssinian cabbage</name>
    <dbReference type="NCBI Taxonomy" id="52824"/>
    <lineage>
        <taxon>Eukaryota</taxon>
        <taxon>Viridiplantae</taxon>
        <taxon>Streptophyta</taxon>
        <taxon>Embryophyta</taxon>
        <taxon>Tracheophyta</taxon>
        <taxon>Spermatophyta</taxon>
        <taxon>Magnoliopsida</taxon>
        <taxon>eudicotyledons</taxon>
        <taxon>Gunneridae</taxon>
        <taxon>Pentapetalae</taxon>
        <taxon>rosids</taxon>
        <taxon>malvids</taxon>
        <taxon>Brassicales</taxon>
        <taxon>Brassicaceae</taxon>
        <taxon>Brassiceae</taxon>
        <taxon>Brassica</taxon>
    </lineage>
</organism>
<evidence type="ECO:0000256" key="9">
    <source>
        <dbReference type="RuleBase" id="RU369094"/>
    </source>
</evidence>
<keyword evidence="5 8" id="KW-0238">DNA-binding</keyword>
<feature type="region of interest" description="Disordered" evidence="10">
    <location>
        <begin position="1"/>
        <end position="22"/>
    </location>
</feature>
<evidence type="ECO:0000256" key="2">
    <source>
        <dbReference type="ARBA" id="ARBA00022771"/>
    </source>
</evidence>
<comment type="function">
    <text evidence="9">Transcription factor that binds specifically to a 5'-AA[AG]G-3' consensus core sequence.</text>
</comment>
<accession>A0A8X7VWE8</accession>
<keyword evidence="4 9" id="KW-0805">Transcription regulation</keyword>
<dbReference type="PANTHER" id="PTHR31992">
    <property type="entry name" value="DOF ZINC FINGER PROTEIN DOF1.4-RELATED"/>
    <property type="match status" value="1"/>
</dbReference>
<dbReference type="InterPro" id="IPR045174">
    <property type="entry name" value="Dof"/>
</dbReference>
<dbReference type="OrthoDB" id="1927254at2759"/>
<evidence type="ECO:0000256" key="4">
    <source>
        <dbReference type="ARBA" id="ARBA00023015"/>
    </source>
</evidence>
<feature type="domain" description="Dof-type" evidence="11">
    <location>
        <begin position="22"/>
        <end position="76"/>
    </location>
</feature>
<dbReference type="EMBL" id="JAAMPC010000003">
    <property type="protein sequence ID" value="KAG2318497.1"/>
    <property type="molecule type" value="Genomic_DNA"/>
</dbReference>
<evidence type="ECO:0000256" key="5">
    <source>
        <dbReference type="ARBA" id="ARBA00023125"/>
    </source>
</evidence>
<dbReference type="GO" id="GO:0003700">
    <property type="term" value="F:DNA-binding transcription factor activity"/>
    <property type="evidence" value="ECO:0007669"/>
    <property type="project" value="UniProtKB-UniRule"/>
</dbReference>
<dbReference type="Pfam" id="PF02701">
    <property type="entry name" value="Zn_ribbon_Dof"/>
    <property type="match status" value="1"/>
</dbReference>
<feature type="compositionally biased region" description="Polar residues" evidence="10">
    <location>
        <begin position="194"/>
        <end position="214"/>
    </location>
</feature>
<evidence type="ECO:0000256" key="1">
    <source>
        <dbReference type="ARBA" id="ARBA00022723"/>
    </source>
</evidence>
<dbReference type="PROSITE" id="PS01361">
    <property type="entry name" value="ZF_DOF_1"/>
    <property type="match status" value="1"/>
</dbReference>
<evidence type="ECO:0000256" key="6">
    <source>
        <dbReference type="ARBA" id="ARBA00023163"/>
    </source>
</evidence>
<keyword evidence="3 9" id="KW-0862">Zinc</keyword>
<comment type="caution">
    <text evidence="12">The sequence shown here is derived from an EMBL/GenBank/DDBJ whole genome shotgun (WGS) entry which is preliminary data.</text>
</comment>
<evidence type="ECO:0000256" key="3">
    <source>
        <dbReference type="ARBA" id="ARBA00022833"/>
    </source>
</evidence>
<evidence type="ECO:0000259" key="11">
    <source>
        <dbReference type="PROSITE" id="PS50884"/>
    </source>
</evidence>